<sequence length="249" mass="27233">MNKIYKPFALSAVAFALVACTPSEPYPTSTMTLEQEEQKEAYALGASVGRFIDRQLDAQEEAELVLERDVVIAGFVDALKGEAKLSEAEAEEILNALRERVVEQRQQVIGGKAQAQGEEYLAENAKKEGVTVTESGLQYEVLQQGDGEKPAETDMVEVHYEGTLVNGEVFDSSIERGEPAVFPLNRVIPGWTEGVQLMSVGSKYRFVIPAELAYGDREVGGGQIPPNSTLIFEVELMDIKNPEAMESGE</sequence>
<name>A0A1Y6FWY8_9GAMM</name>
<evidence type="ECO:0000313" key="11">
    <source>
        <dbReference type="Proteomes" id="UP000194450"/>
    </source>
</evidence>
<reference evidence="11" key="1">
    <citation type="submission" date="2017-04" db="EMBL/GenBank/DDBJ databases">
        <authorList>
            <person name="Varghese N."/>
            <person name="Submissions S."/>
        </authorList>
    </citation>
    <scope>NUCLEOTIDE SEQUENCE [LARGE SCALE GENOMIC DNA]</scope>
</reference>
<dbReference type="InterPro" id="IPR036944">
    <property type="entry name" value="PPIase_FKBP_N_sf"/>
</dbReference>
<dbReference type="Proteomes" id="UP000194450">
    <property type="component" value="Unassembled WGS sequence"/>
</dbReference>
<evidence type="ECO:0000313" key="10">
    <source>
        <dbReference type="EMBL" id="SMQ80100.1"/>
    </source>
</evidence>
<dbReference type="EC" id="5.2.1.8" evidence="6"/>
<dbReference type="RefSeq" id="WP_086435141.1">
    <property type="nucleotide sequence ID" value="NZ_FXWH01000002.1"/>
</dbReference>
<evidence type="ECO:0000256" key="8">
    <source>
        <dbReference type="SAM" id="SignalP"/>
    </source>
</evidence>
<gene>
    <name evidence="10" type="ORF">SAMN06297229_2011</name>
</gene>
<keyword evidence="8" id="KW-0732">Signal</keyword>
<dbReference type="SUPFAM" id="SSF54534">
    <property type="entry name" value="FKBP-like"/>
    <property type="match status" value="1"/>
</dbReference>
<dbReference type="PANTHER" id="PTHR43811">
    <property type="entry name" value="FKBP-TYPE PEPTIDYL-PROLYL CIS-TRANS ISOMERASE FKPA"/>
    <property type="match status" value="1"/>
</dbReference>
<keyword evidence="4 5" id="KW-0413">Isomerase</keyword>
<dbReference type="GO" id="GO:0003755">
    <property type="term" value="F:peptidyl-prolyl cis-trans isomerase activity"/>
    <property type="evidence" value="ECO:0007669"/>
    <property type="project" value="UniProtKB-UniRule"/>
</dbReference>
<comment type="similarity">
    <text evidence="2 6">Belongs to the FKBP-type PPIase family.</text>
</comment>
<dbReference type="Pfam" id="PF00254">
    <property type="entry name" value="FKBP_C"/>
    <property type="match status" value="1"/>
</dbReference>
<dbReference type="PROSITE" id="PS50059">
    <property type="entry name" value="FKBP_PPIASE"/>
    <property type="match status" value="1"/>
</dbReference>
<proteinExistence type="inferred from homology"/>
<keyword evidence="7" id="KW-0175">Coiled coil</keyword>
<dbReference type="FunFam" id="3.10.50.40:FF:000004">
    <property type="entry name" value="Peptidyl-prolyl cis-trans isomerase"/>
    <property type="match status" value="1"/>
</dbReference>
<dbReference type="Pfam" id="PF01346">
    <property type="entry name" value="FKBP_N"/>
    <property type="match status" value="1"/>
</dbReference>
<evidence type="ECO:0000256" key="2">
    <source>
        <dbReference type="ARBA" id="ARBA00006577"/>
    </source>
</evidence>
<evidence type="ECO:0000256" key="3">
    <source>
        <dbReference type="ARBA" id="ARBA00023110"/>
    </source>
</evidence>
<dbReference type="EMBL" id="FXWH01000002">
    <property type="protein sequence ID" value="SMQ80100.1"/>
    <property type="molecule type" value="Genomic_DNA"/>
</dbReference>
<keyword evidence="3 5" id="KW-0697">Rotamase</keyword>
<dbReference type="PANTHER" id="PTHR43811:SF19">
    <property type="entry name" value="39 KDA FK506-BINDING NUCLEAR PROTEIN"/>
    <property type="match status" value="1"/>
</dbReference>
<accession>A0A1Y6FWY8</accession>
<dbReference type="InterPro" id="IPR000774">
    <property type="entry name" value="PPIase_FKBP_N"/>
</dbReference>
<dbReference type="InterPro" id="IPR001179">
    <property type="entry name" value="PPIase_FKBP_dom"/>
</dbReference>
<comment type="catalytic activity">
    <reaction evidence="1 5 6">
        <text>[protein]-peptidylproline (omega=180) = [protein]-peptidylproline (omega=0)</text>
        <dbReference type="Rhea" id="RHEA:16237"/>
        <dbReference type="Rhea" id="RHEA-COMP:10747"/>
        <dbReference type="Rhea" id="RHEA-COMP:10748"/>
        <dbReference type="ChEBI" id="CHEBI:83833"/>
        <dbReference type="ChEBI" id="CHEBI:83834"/>
        <dbReference type="EC" id="5.2.1.8"/>
    </reaction>
</comment>
<dbReference type="NCBIfam" id="NF008150">
    <property type="entry name" value="PRK10902.1"/>
    <property type="match status" value="1"/>
</dbReference>
<feature type="coiled-coil region" evidence="7">
    <location>
        <begin position="76"/>
        <end position="107"/>
    </location>
</feature>
<evidence type="ECO:0000256" key="4">
    <source>
        <dbReference type="ARBA" id="ARBA00023235"/>
    </source>
</evidence>
<dbReference type="PROSITE" id="PS51257">
    <property type="entry name" value="PROKAR_LIPOPROTEIN"/>
    <property type="match status" value="1"/>
</dbReference>
<evidence type="ECO:0000256" key="5">
    <source>
        <dbReference type="PROSITE-ProRule" id="PRU00277"/>
    </source>
</evidence>
<dbReference type="AlphaFoldDB" id="A0A1Y6FWY8"/>
<keyword evidence="11" id="KW-1185">Reference proteome</keyword>
<feature type="signal peptide" evidence="8">
    <location>
        <begin position="1"/>
        <end position="25"/>
    </location>
</feature>
<dbReference type="OrthoDB" id="9814548at2"/>
<evidence type="ECO:0000256" key="1">
    <source>
        <dbReference type="ARBA" id="ARBA00000971"/>
    </source>
</evidence>
<dbReference type="Gene3D" id="1.10.287.460">
    <property type="entry name" value="Peptidyl-prolyl cis-trans isomerase, FKBP-type, N-terminal domain"/>
    <property type="match status" value="1"/>
</dbReference>
<dbReference type="Gene3D" id="3.10.50.40">
    <property type="match status" value="1"/>
</dbReference>
<organism evidence="10 11">
    <name type="scientific">Pseudidiomarina planktonica</name>
    <dbReference type="NCBI Taxonomy" id="1323738"/>
    <lineage>
        <taxon>Bacteria</taxon>
        <taxon>Pseudomonadati</taxon>
        <taxon>Pseudomonadota</taxon>
        <taxon>Gammaproteobacteria</taxon>
        <taxon>Alteromonadales</taxon>
        <taxon>Idiomarinaceae</taxon>
        <taxon>Pseudidiomarina</taxon>
    </lineage>
</organism>
<evidence type="ECO:0000256" key="6">
    <source>
        <dbReference type="RuleBase" id="RU003915"/>
    </source>
</evidence>
<evidence type="ECO:0000256" key="7">
    <source>
        <dbReference type="SAM" id="Coils"/>
    </source>
</evidence>
<feature type="chain" id="PRO_5012915700" description="Peptidyl-prolyl cis-trans isomerase" evidence="8">
    <location>
        <begin position="26"/>
        <end position="249"/>
    </location>
</feature>
<dbReference type="GO" id="GO:0006457">
    <property type="term" value="P:protein folding"/>
    <property type="evidence" value="ECO:0007669"/>
    <property type="project" value="InterPro"/>
</dbReference>
<feature type="domain" description="PPIase FKBP-type" evidence="9">
    <location>
        <begin position="153"/>
        <end position="240"/>
    </location>
</feature>
<protein>
    <recommendedName>
        <fullName evidence="6">Peptidyl-prolyl cis-trans isomerase</fullName>
        <ecNumber evidence="6">5.2.1.8</ecNumber>
    </recommendedName>
</protein>
<evidence type="ECO:0000259" key="9">
    <source>
        <dbReference type="PROSITE" id="PS50059"/>
    </source>
</evidence>
<dbReference type="InterPro" id="IPR046357">
    <property type="entry name" value="PPIase_dom_sf"/>
</dbReference>